<dbReference type="PIRSF" id="PIRSF006806">
    <property type="entry name" value="FTHF_cligase"/>
    <property type="match status" value="1"/>
</dbReference>
<name>A0AB39HMS9_9BACI</name>
<dbReference type="InterPro" id="IPR002698">
    <property type="entry name" value="FTHF_cligase"/>
</dbReference>
<dbReference type="SUPFAM" id="SSF100950">
    <property type="entry name" value="NagB/RpiA/CoA transferase-like"/>
    <property type="match status" value="1"/>
</dbReference>
<evidence type="ECO:0000256" key="5">
    <source>
        <dbReference type="RuleBase" id="RU361279"/>
    </source>
</evidence>
<dbReference type="EMBL" id="CP162599">
    <property type="protein sequence ID" value="XDK31356.1"/>
    <property type="molecule type" value="Genomic_DNA"/>
</dbReference>
<evidence type="ECO:0000313" key="6">
    <source>
        <dbReference type="EMBL" id="XDK31356.1"/>
    </source>
</evidence>
<keyword evidence="3 4" id="KW-0067">ATP-binding</keyword>
<keyword evidence="5" id="KW-0460">Magnesium</keyword>
<dbReference type="InterPro" id="IPR037171">
    <property type="entry name" value="NagB/RpiA_transferase-like"/>
</dbReference>
<evidence type="ECO:0000256" key="2">
    <source>
        <dbReference type="ARBA" id="ARBA00022741"/>
    </source>
</evidence>
<comment type="similarity">
    <text evidence="1 5">Belongs to the 5-formyltetrahydrofolate cyclo-ligase family.</text>
</comment>
<dbReference type="GO" id="GO:0030272">
    <property type="term" value="F:5-formyltetrahydrofolate cyclo-ligase activity"/>
    <property type="evidence" value="ECO:0007669"/>
    <property type="project" value="UniProtKB-EC"/>
</dbReference>
<protein>
    <recommendedName>
        <fullName evidence="5">5-formyltetrahydrofolate cyclo-ligase</fullName>
        <ecNumber evidence="5">6.3.3.2</ecNumber>
    </recommendedName>
</protein>
<dbReference type="PANTHER" id="PTHR23407:SF1">
    <property type="entry name" value="5-FORMYLTETRAHYDROFOLATE CYCLO-LIGASE"/>
    <property type="match status" value="1"/>
</dbReference>
<evidence type="ECO:0000256" key="4">
    <source>
        <dbReference type="PIRSR" id="PIRSR006806-1"/>
    </source>
</evidence>
<dbReference type="InterPro" id="IPR024185">
    <property type="entry name" value="FTHF_cligase-like_sf"/>
</dbReference>
<evidence type="ECO:0000256" key="3">
    <source>
        <dbReference type="ARBA" id="ARBA00022840"/>
    </source>
</evidence>
<reference evidence="6" key="1">
    <citation type="submission" date="2024-07" db="EMBL/GenBank/DDBJ databases">
        <title>Halotolerant mesophilic bacterium Ornithinibacillus sp. 4-3, sp. nov., isolated from soil.</title>
        <authorList>
            <person name="Sidarenka A.V."/>
            <person name="Guliayeva D.E."/>
            <person name="Leanovich S.I."/>
            <person name="Hileuskaya K.S."/>
            <person name="Akhremchuk A.E."/>
            <person name="Sikolenko M.A."/>
            <person name="Valentovich L.N."/>
        </authorList>
    </citation>
    <scope>NUCLEOTIDE SEQUENCE</scope>
    <source>
        <strain evidence="6">4-3</strain>
    </source>
</reference>
<proteinExistence type="inferred from homology"/>
<keyword evidence="5" id="KW-0479">Metal-binding</keyword>
<gene>
    <name evidence="6" type="ORF">AB4Y30_09935</name>
</gene>
<feature type="binding site" evidence="4">
    <location>
        <begin position="3"/>
        <end position="7"/>
    </location>
    <ligand>
        <name>ATP</name>
        <dbReference type="ChEBI" id="CHEBI:30616"/>
    </ligand>
</feature>
<dbReference type="NCBIfam" id="TIGR02727">
    <property type="entry name" value="MTHFS_bact"/>
    <property type="match status" value="1"/>
</dbReference>
<keyword evidence="6" id="KW-0436">Ligase</keyword>
<accession>A0AB39HMS9</accession>
<feature type="binding site" evidence="4">
    <location>
        <position position="49"/>
    </location>
    <ligand>
        <name>substrate</name>
    </ligand>
</feature>
<evidence type="ECO:0000256" key="1">
    <source>
        <dbReference type="ARBA" id="ARBA00010638"/>
    </source>
</evidence>
<dbReference type="PANTHER" id="PTHR23407">
    <property type="entry name" value="ATPASE INHIBITOR/5-FORMYLTETRAHYDROFOLATE CYCLO-LIGASE"/>
    <property type="match status" value="1"/>
</dbReference>
<dbReference type="AlphaFoldDB" id="A0AB39HMS9"/>
<keyword evidence="2 4" id="KW-0547">Nucleotide-binding</keyword>
<dbReference type="Pfam" id="PF01812">
    <property type="entry name" value="5-FTHF_cyc-lig"/>
    <property type="match status" value="1"/>
</dbReference>
<dbReference type="GO" id="GO:0046872">
    <property type="term" value="F:metal ion binding"/>
    <property type="evidence" value="ECO:0007669"/>
    <property type="project" value="UniProtKB-KW"/>
</dbReference>
<dbReference type="RefSeq" id="WP_368652084.1">
    <property type="nucleotide sequence ID" value="NZ_CP162599.1"/>
</dbReference>
<dbReference type="GO" id="GO:0009396">
    <property type="term" value="P:folic acid-containing compound biosynthetic process"/>
    <property type="evidence" value="ECO:0007669"/>
    <property type="project" value="TreeGrafter"/>
</dbReference>
<comment type="catalytic activity">
    <reaction evidence="5">
        <text>(6S)-5-formyl-5,6,7,8-tetrahydrofolate + ATP = (6R)-5,10-methenyltetrahydrofolate + ADP + phosphate</text>
        <dbReference type="Rhea" id="RHEA:10488"/>
        <dbReference type="ChEBI" id="CHEBI:30616"/>
        <dbReference type="ChEBI" id="CHEBI:43474"/>
        <dbReference type="ChEBI" id="CHEBI:57455"/>
        <dbReference type="ChEBI" id="CHEBI:57457"/>
        <dbReference type="ChEBI" id="CHEBI:456216"/>
        <dbReference type="EC" id="6.3.3.2"/>
    </reaction>
</comment>
<dbReference type="EC" id="6.3.3.2" evidence="5"/>
<organism evidence="6">
    <name type="scientific">Ornithinibacillus sp. 4-3</name>
    <dbReference type="NCBI Taxonomy" id="3231488"/>
    <lineage>
        <taxon>Bacteria</taxon>
        <taxon>Bacillati</taxon>
        <taxon>Bacillota</taxon>
        <taxon>Bacilli</taxon>
        <taxon>Bacillales</taxon>
        <taxon>Bacillaceae</taxon>
        <taxon>Ornithinibacillus</taxon>
    </lineage>
</organism>
<sequence>MDKKQLRKQMISTLLEQAQDEKLLIEQTLQNTLFNSLLWENAKSIGITISQGMEWDTRPIIEAAWRAGKSVCVPKCDPKSKELTFYTFESYDQLESVYFNLLEPKPVKENRLAKDQIDLLFVPGLIFDEDGYRIGFGGGFYDRFLVDFPNKTISLISHKQLIDAVPKEKYDISVQHIITERGFVK</sequence>
<feature type="binding site" evidence="4">
    <location>
        <position position="54"/>
    </location>
    <ligand>
        <name>substrate</name>
    </ligand>
</feature>
<comment type="cofactor">
    <cofactor evidence="5">
        <name>Mg(2+)</name>
        <dbReference type="ChEBI" id="CHEBI:18420"/>
    </cofactor>
</comment>
<dbReference type="GO" id="GO:0005524">
    <property type="term" value="F:ATP binding"/>
    <property type="evidence" value="ECO:0007669"/>
    <property type="project" value="UniProtKB-KW"/>
</dbReference>
<dbReference type="GO" id="GO:0035999">
    <property type="term" value="P:tetrahydrofolate interconversion"/>
    <property type="evidence" value="ECO:0007669"/>
    <property type="project" value="TreeGrafter"/>
</dbReference>
<dbReference type="Gene3D" id="3.40.50.10420">
    <property type="entry name" value="NagB/RpiA/CoA transferase-like"/>
    <property type="match status" value="1"/>
</dbReference>
<feature type="binding site" evidence="4">
    <location>
        <begin position="133"/>
        <end position="141"/>
    </location>
    <ligand>
        <name>ATP</name>
        <dbReference type="ChEBI" id="CHEBI:30616"/>
    </ligand>
</feature>